<comment type="caution">
    <text evidence="5">The sequence shown here is derived from an EMBL/GenBank/DDBJ whole genome shotgun (WGS) entry which is preliminary data.</text>
</comment>
<dbReference type="AlphaFoldDB" id="A0A6B3SVF2"/>
<dbReference type="Proteomes" id="UP000482155">
    <property type="component" value="Unassembled WGS sequence"/>
</dbReference>
<dbReference type="GO" id="GO:0016757">
    <property type="term" value="F:glycosyltransferase activity"/>
    <property type="evidence" value="ECO:0007669"/>
    <property type="project" value="InterPro"/>
</dbReference>
<organism evidence="5 6">
    <name type="scientific">Noviherbaspirillum galbum</name>
    <dbReference type="NCBI Taxonomy" id="2709383"/>
    <lineage>
        <taxon>Bacteria</taxon>
        <taxon>Pseudomonadati</taxon>
        <taxon>Pseudomonadota</taxon>
        <taxon>Betaproteobacteria</taxon>
        <taxon>Burkholderiales</taxon>
        <taxon>Oxalobacteraceae</taxon>
        <taxon>Noviherbaspirillum</taxon>
    </lineage>
</organism>
<proteinExistence type="predicted"/>
<feature type="domain" description="Glycosyl transferase family 1" evidence="3">
    <location>
        <begin position="238"/>
        <end position="391"/>
    </location>
</feature>
<keyword evidence="6" id="KW-1185">Reference proteome</keyword>
<gene>
    <name evidence="5" type="ORF">G3574_25660</name>
</gene>
<dbReference type="PANTHER" id="PTHR46401:SF2">
    <property type="entry name" value="GLYCOSYLTRANSFERASE WBBK-RELATED"/>
    <property type="match status" value="1"/>
</dbReference>
<name>A0A6B3SVF2_9BURK</name>
<dbReference type="InterPro" id="IPR028098">
    <property type="entry name" value="Glyco_trans_4-like_N"/>
</dbReference>
<dbReference type="EMBL" id="JAAIVB010000079">
    <property type="protein sequence ID" value="NEX64481.1"/>
    <property type="molecule type" value="Genomic_DNA"/>
</dbReference>
<accession>A0A6B3SVF2</accession>
<feature type="domain" description="Glycosyltransferase subfamily 4-like N-terminal" evidence="4">
    <location>
        <begin position="54"/>
        <end position="216"/>
    </location>
</feature>
<feature type="region of interest" description="Disordered" evidence="2">
    <location>
        <begin position="1"/>
        <end position="23"/>
    </location>
</feature>
<dbReference type="PANTHER" id="PTHR46401">
    <property type="entry name" value="GLYCOSYLTRANSFERASE WBBK-RELATED"/>
    <property type="match status" value="1"/>
</dbReference>
<dbReference type="RefSeq" id="WP_163968403.1">
    <property type="nucleotide sequence ID" value="NZ_JAAIVB010000079.1"/>
</dbReference>
<dbReference type="SUPFAM" id="SSF53756">
    <property type="entry name" value="UDP-Glycosyltransferase/glycogen phosphorylase"/>
    <property type="match status" value="1"/>
</dbReference>
<dbReference type="Pfam" id="PF13439">
    <property type="entry name" value="Glyco_transf_4"/>
    <property type="match status" value="1"/>
</dbReference>
<protein>
    <submittedName>
        <fullName evidence="5">Glycosyltransferase family 4 protein</fullName>
    </submittedName>
</protein>
<evidence type="ECO:0000313" key="6">
    <source>
        <dbReference type="Proteomes" id="UP000482155"/>
    </source>
</evidence>
<evidence type="ECO:0000259" key="4">
    <source>
        <dbReference type="Pfam" id="PF13439"/>
    </source>
</evidence>
<evidence type="ECO:0000256" key="1">
    <source>
        <dbReference type="ARBA" id="ARBA00022679"/>
    </source>
</evidence>
<dbReference type="GO" id="GO:0009103">
    <property type="term" value="P:lipopolysaccharide biosynthetic process"/>
    <property type="evidence" value="ECO:0007669"/>
    <property type="project" value="TreeGrafter"/>
</dbReference>
<dbReference type="CDD" id="cd03809">
    <property type="entry name" value="GT4_MtfB-like"/>
    <property type="match status" value="1"/>
</dbReference>
<dbReference type="InterPro" id="IPR001296">
    <property type="entry name" value="Glyco_trans_1"/>
</dbReference>
<dbReference type="Pfam" id="PF00534">
    <property type="entry name" value="Glycos_transf_1"/>
    <property type="match status" value="1"/>
</dbReference>
<evidence type="ECO:0000256" key="2">
    <source>
        <dbReference type="SAM" id="MobiDB-lite"/>
    </source>
</evidence>
<dbReference type="Gene3D" id="3.40.50.2000">
    <property type="entry name" value="Glycogen Phosphorylase B"/>
    <property type="match status" value="2"/>
</dbReference>
<evidence type="ECO:0000313" key="5">
    <source>
        <dbReference type="EMBL" id="NEX64481.1"/>
    </source>
</evidence>
<evidence type="ECO:0000259" key="3">
    <source>
        <dbReference type="Pfam" id="PF00534"/>
    </source>
</evidence>
<dbReference type="FunFam" id="3.40.50.2000:FF:000119">
    <property type="entry name" value="Glycosyl transferase group 1"/>
    <property type="match status" value="1"/>
</dbReference>
<keyword evidence="1 5" id="KW-0808">Transferase</keyword>
<sequence length="416" mass="45690">MLPHARSSLESLGGTAAPERADQASVSVGDDLAEKLASLRLGINAVPILTPMAGVGQYTWHLVDQLRQLLPQQPWLFYGSAWDKAVRAPAPAGVRGINSAIKRILPRPDALIRAMRQNRFSKGAAEHRLNFYHEPAFMAFRFAGPTVVTVHDISWVRYPQTHPAARVREMNRIMPGVVRDAAHIVVDSEFVRREVMEHYGVPEDRISTVLLGVAPEFRPIGMDAARPVLSGFNLRHGEYLLAVGTLEPRKNLASVLAAYSRLPGALRARFPLVVTGMNGWGMESLSASLRQMVDRGEVRLTGYVPQANLPALYSGARAFVYPSLYEGFGLPPLEAMACGTPVIASNRASLPEVVGDAGILVEPLDDVAIAGHLQSLIEDHAAHDRCRTLGQQRARMFTWRQFALDTLGVYRRVLFG</sequence>
<reference evidence="5 6" key="1">
    <citation type="submission" date="2020-02" db="EMBL/GenBank/DDBJ databases">
        <authorList>
            <person name="Kim M.K."/>
        </authorList>
    </citation>
    <scope>NUCLEOTIDE SEQUENCE [LARGE SCALE GENOMIC DNA]</scope>
    <source>
        <strain evidence="5 6">17J57-3</strain>
    </source>
</reference>